<dbReference type="Gene3D" id="3.40.630.30">
    <property type="match status" value="1"/>
</dbReference>
<keyword evidence="2" id="KW-1185">Reference proteome</keyword>
<accession>A0A1M4UMY0</accession>
<evidence type="ECO:0008006" key="3">
    <source>
        <dbReference type="Google" id="ProtNLM"/>
    </source>
</evidence>
<evidence type="ECO:0000313" key="1">
    <source>
        <dbReference type="EMBL" id="SHE58076.1"/>
    </source>
</evidence>
<organism evidence="1 2">
    <name type="scientific">Streptoalloteichus hindustanus</name>
    <dbReference type="NCBI Taxonomy" id="2017"/>
    <lineage>
        <taxon>Bacteria</taxon>
        <taxon>Bacillati</taxon>
        <taxon>Actinomycetota</taxon>
        <taxon>Actinomycetes</taxon>
        <taxon>Pseudonocardiales</taxon>
        <taxon>Pseudonocardiaceae</taxon>
        <taxon>Streptoalloteichus</taxon>
    </lineage>
</organism>
<dbReference type="Proteomes" id="UP000184501">
    <property type="component" value="Unassembled WGS sequence"/>
</dbReference>
<name>A0A1M4UMY0_STRHI</name>
<dbReference type="RefSeq" id="WP_234995492.1">
    <property type="nucleotide sequence ID" value="NZ_FQVN01000001.1"/>
</dbReference>
<proteinExistence type="predicted"/>
<gene>
    <name evidence="1" type="ORF">SAMN05444320_101487</name>
</gene>
<protein>
    <recommendedName>
        <fullName evidence="3">N-acetyltransferase domain-containing protein</fullName>
    </recommendedName>
</protein>
<dbReference type="EMBL" id="FQVN01000001">
    <property type="protein sequence ID" value="SHE58076.1"/>
    <property type="molecule type" value="Genomic_DNA"/>
</dbReference>
<sequence length="248" mass="27055">MDLVTLADRPDLAPAMWDLDTTWPPFMLEDPTAALLDVLVERFPQYQVLLLDRDGAGGSSVVGRAHAVPLAWDGDLDSLPPGGWDAVLAQAVRDADDDAAPTAASALEVVLAPDYQGRGLSSLLAAGMRANVAALGLTDLLVPLRPNHKHREPRVPLAEYVRRRRPDGLPEDPWLRVHVRLGAEVVRVCPASMSIAGSLAQWREWTGLPFDRSGEVEVPDALAPVHVSVEHDHAVYVEPNVWLRHRLA</sequence>
<dbReference type="STRING" id="2017.SAMN05444320_101487"/>
<dbReference type="AlphaFoldDB" id="A0A1M4UMY0"/>
<reference evidence="1 2" key="1">
    <citation type="submission" date="2016-11" db="EMBL/GenBank/DDBJ databases">
        <authorList>
            <person name="Jaros S."/>
            <person name="Januszkiewicz K."/>
            <person name="Wedrychowicz H."/>
        </authorList>
    </citation>
    <scope>NUCLEOTIDE SEQUENCE [LARGE SCALE GENOMIC DNA]</scope>
    <source>
        <strain evidence="1 2">DSM 44523</strain>
    </source>
</reference>
<evidence type="ECO:0000313" key="2">
    <source>
        <dbReference type="Proteomes" id="UP000184501"/>
    </source>
</evidence>